<evidence type="ECO:0000256" key="11">
    <source>
        <dbReference type="ARBA" id="ARBA00023136"/>
    </source>
</evidence>
<dbReference type="PIRSF" id="PIRSF005229">
    <property type="entry name" value="AOX"/>
    <property type="match status" value="1"/>
</dbReference>
<dbReference type="EMBL" id="JBANRG010000003">
    <property type="protein sequence ID" value="KAK7469123.1"/>
    <property type="molecule type" value="Genomic_DNA"/>
</dbReference>
<evidence type="ECO:0000256" key="2">
    <source>
        <dbReference type="ARBA" id="ARBA00008388"/>
    </source>
</evidence>
<evidence type="ECO:0000256" key="4">
    <source>
        <dbReference type="ARBA" id="ARBA00022660"/>
    </source>
</evidence>
<keyword evidence="5 13" id="KW-0812">Transmembrane</keyword>
<accession>A0ABR1JZA0</accession>
<dbReference type="InterPro" id="IPR038659">
    <property type="entry name" value="AOX_sf"/>
</dbReference>
<evidence type="ECO:0000313" key="16">
    <source>
        <dbReference type="Proteomes" id="UP001498398"/>
    </source>
</evidence>
<evidence type="ECO:0000256" key="5">
    <source>
        <dbReference type="ARBA" id="ARBA00022692"/>
    </source>
</evidence>
<dbReference type="Gene3D" id="1.20.1260.140">
    <property type="entry name" value="Alternative oxidase"/>
    <property type="match status" value="1"/>
</dbReference>
<gene>
    <name evidence="15" type="primary">AOX2</name>
    <name evidence="15" type="ORF">VKT23_003614</name>
</gene>
<evidence type="ECO:0000313" key="15">
    <source>
        <dbReference type="EMBL" id="KAK7469123.1"/>
    </source>
</evidence>
<evidence type="ECO:0000256" key="8">
    <source>
        <dbReference type="ARBA" id="ARBA00022989"/>
    </source>
</evidence>
<keyword evidence="6 13" id="KW-0479">Metal-binding</keyword>
<keyword evidence="10 13" id="KW-0408">Iron</keyword>
<evidence type="ECO:0000256" key="1">
    <source>
        <dbReference type="ARBA" id="ARBA00004370"/>
    </source>
</evidence>
<keyword evidence="4 13" id="KW-0679">Respiratory chain</keyword>
<protein>
    <recommendedName>
        <fullName evidence="13">Alternative oxidase</fullName>
        <ecNumber evidence="13">1.-.-.-</ecNumber>
    </recommendedName>
</protein>
<name>A0ABR1JZA0_9AGAR</name>
<dbReference type="PANTHER" id="PTHR31803">
    <property type="entry name" value="ALTERNATIVE OXIDASE"/>
    <property type="match status" value="1"/>
</dbReference>
<dbReference type="InterPro" id="IPR002680">
    <property type="entry name" value="AOX"/>
</dbReference>
<comment type="function">
    <text evidence="12">Catalyzes cyanide-resistant oxygen consumption. May increase respiration when the cytochrome respiratory pathway is restricted, or in response to low temperatures.</text>
</comment>
<comment type="cofactor">
    <cofactor evidence="13">
        <name>Fe cation</name>
        <dbReference type="ChEBI" id="CHEBI:24875"/>
    </cofactor>
    <text evidence="13">Binds 2 iron ions per subunit.</text>
</comment>
<evidence type="ECO:0000256" key="13">
    <source>
        <dbReference type="RuleBase" id="RU003779"/>
    </source>
</evidence>
<evidence type="ECO:0000256" key="3">
    <source>
        <dbReference type="ARBA" id="ARBA00022448"/>
    </source>
</evidence>
<evidence type="ECO:0000256" key="14">
    <source>
        <dbReference type="SAM" id="Phobius"/>
    </source>
</evidence>
<dbReference type="Pfam" id="PF01786">
    <property type="entry name" value="AOX"/>
    <property type="match status" value="1"/>
</dbReference>
<evidence type="ECO:0000256" key="6">
    <source>
        <dbReference type="ARBA" id="ARBA00022723"/>
    </source>
</evidence>
<keyword evidence="9 13" id="KW-0560">Oxidoreductase</keyword>
<keyword evidence="8 14" id="KW-1133">Transmembrane helix</keyword>
<keyword evidence="7 13" id="KW-0249">Electron transport</keyword>
<evidence type="ECO:0000256" key="9">
    <source>
        <dbReference type="ARBA" id="ARBA00023002"/>
    </source>
</evidence>
<sequence>MLKTIRPTVGRVGTFNIYVHAGRRSPAYVQAGRRTLVTATNPKSSPSIPKVPSTLTQSDAASTVNIQTSGVNSKVHGDWVLFHPVYTPEELNAVEVLHREANGFSDKLAASLVKLSRWGYDLVTGYKHKEIPPGKEMSLTELRKEGYVLDDKQWLSRILFLESIAGVPGMVAGTLRHLQSLRLMRRDNGWIHTCLEEAENERMHLMTFMTLRNPSPFFRAMILGAQGVFYNMFFLCYLISPRACHRFVGYLEEEAVITYTRCIKEIEIGRIPEWSDLPAPQIAIDYWRLEPDAKLLDVIYAVRSDETTHRFVNHSLANLDVKNDVNPFALREPDMHVKGKKIAFEREEAESYLNETRQLLQAEAKTEKKVQKH</sequence>
<comment type="caution">
    <text evidence="15">The sequence shown here is derived from an EMBL/GenBank/DDBJ whole genome shotgun (WGS) entry which is preliminary data.</text>
</comment>
<dbReference type="EC" id="1.-.-.-" evidence="13"/>
<keyword evidence="11 13" id="KW-0472">Membrane</keyword>
<comment type="similarity">
    <text evidence="2 13">Belongs to the alternative oxidase family.</text>
</comment>
<keyword evidence="16" id="KW-1185">Reference proteome</keyword>
<comment type="subcellular location">
    <subcellularLocation>
        <location evidence="1">Membrane</location>
    </subcellularLocation>
</comment>
<feature type="transmembrane region" description="Helical" evidence="14">
    <location>
        <begin position="217"/>
        <end position="239"/>
    </location>
</feature>
<evidence type="ECO:0000256" key="12">
    <source>
        <dbReference type="ARBA" id="ARBA00025285"/>
    </source>
</evidence>
<keyword evidence="3" id="KW-0813">Transport</keyword>
<dbReference type="CDD" id="cd01053">
    <property type="entry name" value="AOX"/>
    <property type="match status" value="1"/>
</dbReference>
<evidence type="ECO:0000256" key="7">
    <source>
        <dbReference type="ARBA" id="ARBA00022982"/>
    </source>
</evidence>
<proteinExistence type="inferred from homology"/>
<organism evidence="15 16">
    <name type="scientific">Marasmiellus scandens</name>
    <dbReference type="NCBI Taxonomy" id="2682957"/>
    <lineage>
        <taxon>Eukaryota</taxon>
        <taxon>Fungi</taxon>
        <taxon>Dikarya</taxon>
        <taxon>Basidiomycota</taxon>
        <taxon>Agaricomycotina</taxon>
        <taxon>Agaricomycetes</taxon>
        <taxon>Agaricomycetidae</taxon>
        <taxon>Agaricales</taxon>
        <taxon>Marasmiineae</taxon>
        <taxon>Omphalotaceae</taxon>
        <taxon>Marasmiellus</taxon>
    </lineage>
</organism>
<dbReference type="PANTHER" id="PTHR31803:SF3">
    <property type="entry name" value="ALTERNATIVE OXIDASE"/>
    <property type="match status" value="1"/>
</dbReference>
<dbReference type="Proteomes" id="UP001498398">
    <property type="component" value="Unassembled WGS sequence"/>
</dbReference>
<evidence type="ECO:0000256" key="10">
    <source>
        <dbReference type="ARBA" id="ARBA00023004"/>
    </source>
</evidence>
<reference evidence="15 16" key="1">
    <citation type="submission" date="2024-01" db="EMBL/GenBank/DDBJ databases">
        <title>A draft genome for the cacao thread blight pathogen Marasmiellus scandens.</title>
        <authorList>
            <person name="Baruah I.K."/>
            <person name="Leung J."/>
            <person name="Bukari Y."/>
            <person name="Amoako-Attah I."/>
            <person name="Meinhardt L.W."/>
            <person name="Bailey B.A."/>
            <person name="Cohen S.P."/>
        </authorList>
    </citation>
    <scope>NUCLEOTIDE SEQUENCE [LARGE SCALE GENOMIC DNA]</scope>
    <source>
        <strain evidence="15 16">GH-19</strain>
    </source>
</reference>